<comment type="caution">
    <text evidence="4">The sequence shown here is derived from an EMBL/GenBank/DDBJ whole genome shotgun (WGS) entry which is preliminary data.</text>
</comment>
<dbReference type="InterPro" id="IPR001810">
    <property type="entry name" value="F-box_dom"/>
</dbReference>
<dbReference type="Gene3D" id="3.40.390.10">
    <property type="entry name" value="Collagenase (Catalytic Domain)"/>
    <property type="match status" value="1"/>
</dbReference>
<keyword evidence="1" id="KW-0862">Zinc</keyword>
<dbReference type="InterPro" id="IPR001590">
    <property type="entry name" value="Peptidase_M12B"/>
</dbReference>
<feature type="binding site" evidence="1">
    <location>
        <position position="422"/>
    </location>
    <ligand>
        <name>Zn(2+)</name>
        <dbReference type="ChEBI" id="CHEBI:29105"/>
        <note>catalytic</note>
    </ligand>
</feature>
<evidence type="ECO:0000256" key="1">
    <source>
        <dbReference type="PROSITE-ProRule" id="PRU00276"/>
    </source>
</evidence>
<protein>
    <recommendedName>
        <fullName evidence="6">F-box domain-containing protein</fullName>
    </recommendedName>
</protein>
<dbReference type="Pfam" id="PF00646">
    <property type="entry name" value="F-box"/>
    <property type="match status" value="1"/>
</dbReference>
<comment type="caution">
    <text evidence="1">Lacks conserved residue(s) required for the propagation of feature annotation.</text>
</comment>
<feature type="domain" description="Peptidase M12B" evidence="3">
    <location>
        <begin position="264"/>
        <end position="456"/>
    </location>
</feature>
<dbReference type="Pfam" id="PF13688">
    <property type="entry name" value="Reprolysin_5"/>
    <property type="match status" value="1"/>
</dbReference>
<dbReference type="PANTHER" id="PTHR45702:SF2">
    <property type="entry name" value="KUZBANIAN, ISOFORM A"/>
    <property type="match status" value="1"/>
</dbReference>
<evidence type="ECO:0000259" key="3">
    <source>
        <dbReference type="PROSITE" id="PS50215"/>
    </source>
</evidence>
<keyword evidence="5" id="KW-1185">Reference proteome</keyword>
<dbReference type="GO" id="GO:0005886">
    <property type="term" value="C:plasma membrane"/>
    <property type="evidence" value="ECO:0007669"/>
    <property type="project" value="TreeGrafter"/>
</dbReference>
<reference evidence="5" key="1">
    <citation type="journal article" date="2014" name="Genome Announc.">
        <title>Draft genome sequence of the formaldehyde-resistant fungus Byssochlamys spectabilis No. 5 (anamorph Paecilomyces variotii No. 5) (NBRC109023).</title>
        <authorList>
            <person name="Oka T."/>
            <person name="Ekino K."/>
            <person name="Fukuda K."/>
            <person name="Nomura Y."/>
        </authorList>
    </citation>
    <scope>NUCLEOTIDE SEQUENCE [LARGE SCALE GENOMIC DNA]</scope>
    <source>
        <strain evidence="5">No. 5 / NBRC 109023</strain>
    </source>
</reference>
<feature type="active site" evidence="1">
    <location>
        <position position="413"/>
    </location>
</feature>
<sequence>MSGESGDMASNGACAPSAVPPLVQSTKLLHGNMDGLAATLIELTGTESVFIVQSSVTSSSSCNVVSEVVQVLPSYRQKLTLRLQPSLDLIAPDAYIRYLDKNGQSIHGGSIERSGHQVFKGVVLLLAGGEKLEVGWARIYVIRHGTGPLFEGTLTVYDEQYNVKLHSTSSEMTRGIDRLGLRHLGPRQDDHIIAYKTTDGDYTESKRSQDESICRVNSSLASTYTDIKTGGINGSLFKRQRGSPQYDNFRDHIGGTAGCPTSRRTASIGIVTDCTYTASFSSADAAHRNIVNVVNSASEVFERNFNISLQIQNITISDAECPSTAPENAPWNMPCATSDLQERLNLFSSWRGSISDDLAYWTLMTSCPTEGEVGVAWVGQLCNSGSSRSSSQSGTGAGVVVRTSTEWQVFAHESGHIFGAVHDFMSPSLETMSSGLLKLVVSYLDCPDIAALRLTCRNIKILVSQGRFTTFFKQHNILLETHILQALAPWKLEKTDEKTEKAKADAEEHTRLLTEAFRNIKQRSPLGHLTIMRLRVAIRSDDGALAAPEESRFGLWPRIWDTAQHTFRRTMRALEAAQLVVDSESDLFCGNIRGCLRSDIFMANLTTFPWTAIFGSLKALKVNMSSPHRASTTYQLPDKDNYNEWSTHDEDPHVESEEVLSSLPSALLELYDAWVGQYSDNFKKRCEDTQEYAANVFSAISEEVAWNVTGYL</sequence>
<dbReference type="PROSITE" id="PS50181">
    <property type="entry name" value="FBOX"/>
    <property type="match status" value="1"/>
</dbReference>
<dbReference type="InterPro" id="IPR051489">
    <property type="entry name" value="ADAM_Metalloproteinase"/>
</dbReference>
<organism evidence="4 5">
    <name type="scientific">Byssochlamys spectabilis (strain No. 5 / NBRC 109023)</name>
    <name type="common">Paecilomyces variotii</name>
    <dbReference type="NCBI Taxonomy" id="1356009"/>
    <lineage>
        <taxon>Eukaryota</taxon>
        <taxon>Fungi</taxon>
        <taxon>Dikarya</taxon>
        <taxon>Ascomycota</taxon>
        <taxon>Pezizomycotina</taxon>
        <taxon>Eurotiomycetes</taxon>
        <taxon>Eurotiomycetidae</taxon>
        <taxon>Eurotiales</taxon>
        <taxon>Thermoascaceae</taxon>
        <taxon>Paecilomyces</taxon>
    </lineage>
</organism>
<feature type="binding site" evidence="1">
    <location>
        <position position="416"/>
    </location>
    <ligand>
        <name>Zn(2+)</name>
        <dbReference type="ChEBI" id="CHEBI:29105"/>
        <note>catalytic</note>
    </ligand>
</feature>
<feature type="domain" description="F-box" evidence="2">
    <location>
        <begin position="426"/>
        <end position="475"/>
    </location>
</feature>
<dbReference type="GO" id="GO:0046872">
    <property type="term" value="F:metal ion binding"/>
    <property type="evidence" value="ECO:0007669"/>
    <property type="project" value="UniProtKB-KW"/>
</dbReference>
<evidence type="ECO:0000259" key="2">
    <source>
        <dbReference type="PROSITE" id="PS50181"/>
    </source>
</evidence>
<feature type="binding site" evidence="1">
    <location>
        <position position="412"/>
    </location>
    <ligand>
        <name>Zn(2+)</name>
        <dbReference type="ChEBI" id="CHEBI:29105"/>
        <note>catalytic</note>
    </ligand>
</feature>
<dbReference type="InParanoid" id="V5FML0"/>
<dbReference type="InterPro" id="IPR024079">
    <property type="entry name" value="MetalloPept_cat_dom_sf"/>
</dbReference>
<name>V5FML0_BYSSN</name>
<dbReference type="EMBL" id="BAUL01000046">
    <property type="protein sequence ID" value="GAD93143.1"/>
    <property type="molecule type" value="Genomic_DNA"/>
</dbReference>
<dbReference type="AlphaFoldDB" id="V5FML0"/>
<dbReference type="PANTHER" id="PTHR45702">
    <property type="entry name" value="ADAM10/ADAM17 METALLOPEPTIDASE FAMILY MEMBER"/>
    <property type="match status" value="1"/>
</dbReference>
<dbReference type="PROSITE" id="PS50215">
    <property type="entry name" value="ADAM_MEPRO"/>
    <property type="match status" value="1"/>
</dbReference>
<dbReference type="GO" id="GO:0006509">
    <property type="term" value="P:membrane protein ectodomain proteolysis"/>
    <property type="evidence" value="ECO:0007669"/>
    <property type="project" value="TreeGrafter"/>
</dbReference>
<accession>V5FML0</accession>
<evidence type="ECO:0008006" key="6">
    <source>
        <dbReference type="Google" id="ProtNLM"/>
    </source>
</evidence>
<evidence type="ECO:0000313" key="5">
    <source>
        <dbReference type="Proteomes" id="UP000018001"/>
    </source>
</evidence>
<keyword evidence="1" id="KW-0479">Metal-binding</keyword>
<dbReference type="GO" id="GO:0004222">
    <property type="term" value="F:metalloendopeptidase activity"/>
    <property type="evidence" value="ECO:0007669"/>
    <property type="project" value="InterPro"/>
</dbReference>
<dbReference type="HOGENOM" id="CLU_387790_0_0_1"/>
<proteinExistence type="predicted"/>
<dbReference type="OrthoDB" id="5951731at2759"/>
<evidence type="ECO:0000313" key="4">
    <source>
        <dbReference type="EMBL" id="GAD93143.1"/>
    </source>
</evidence>
<gene>
    <name evidence="4" type="ORF">PVAR5_1748</name>
</gene>
<dbReference type="eggNOG" id="KOG3607">
    <property type="taxonomic scope" value="Eukaryota"/>
</dbReference>
<dbReference type="SUPFAM" id="SSF55486">
    <property type="entry name" value="Metalloproteases ('zincins'), catalytic domain"/>
    <property type="match status" value="1"/>
</dbReference>
<dbReference type="Proteomes" id="UP000018001">
    <property type="component" value="Unassembled WGS sequence"/>
</dbReference>